<accession>A0ABQ3GCC3</accession>
<dbReference type="InterPro" id="IPR049386">
    <property type="entry name" value="FCSD_central"/>
</dbReference>
<dbReference type="PANTHER" id="PTHR43755">
    <property type="match status" value="1"/>
</dbReference>
<evidence type="ECO:0000259" key="5">
    <source>
        <dbReference type="Pfam" id="PF09242"/>
    </source>
</evidence>
<dbReference type="InterPro" id="IPR052541">
    <property type="entry name" value="SQRD"/>
</dbReference>
<dbReference type="InterPro" id="IPR015323">
    <property type="entry name" value="FlavoCytC_S_DH_flav-bd"/>
</dbReference>
<dbReference type="EMBL" id="BMYK01000031">
    <property type="protein sequence ID" value="GHD00225.1"/>
    <property type="molecule type" value="Genomic_DNA"/>
</dbReference>
<gene>
    <name evidence="7" type="ORF">GCM10007320_57480</name>
</gene>
<feature type="domain" description="Flavocytochrome c sulphide dehydrogenase flavin-binding" evidence="5">
    <location>
        <begin position="353"/>
        <end position="419"/>
    </location>
</feature>
<reference evidence="8" key="1">
    <citation type="journal article" date="2019" name="Int. J. Syst. Evol. Microbiol.">
        <title>The Global Catalogue of Microorganisms (GCM) 10K type strain sequencing project: providing services to taxonomists for standard genome sequencing and annotation.</title>
        <authorList>
            <consortium name="The Broad Institute Genomics Platform"/>
            <consortium name="The Broad Institute Genome Sequencing Center for Infectious Disease"/>
            <person name="Wu L."/>
            <person name="Ma J."/>
        </authorList>
    </citation>
    <scope>NUCLEOTIDE SEQUENCE [LARGE SCALE GENOMIC DNA]</scope>
    <source>
        <strain evidence="8">KCTC 23314</strain>
    </source>
</reference>
<dbReference type="Pfam" id="PF07992">
    <property type="entry name" value="Pyr_redox_2"/>
    <property type="match status" value="1"/>
</dbReference>
<keyword evidence="2" id="KW-0274">FAD</keyword>
<dbReference type="SUPFAM" id="SSF55424">
    <property type="entry name" value="FAD/NAD-linked reductases, dimerisation (C-terminal) domain"/>
    <property type="match status" value="1"/>
</dbReference>
<organism evidence="7 8">
    <name type="scientific">Pseudorhodoferax aquiterrae</name>
    <dbReference type="NCBI Taxonomy" id="747304"/>
    <lineage>
        <taxon>Bacteria</taxon>
        <taxon>Pseudomonadati</taxon>
        <taxon>Pseudomonadota</taxon>
        <taxon>Betaproteobacteria</taxon>
        <taxon>Burkholderiales</taxon>
        <taxon>Comamonadaceae</taxon>
    </lineage>
</organism>
<dbReference type="InterPro" id="IPR023753">
    <property type="entry name" value="FAD/NAD-binding_dom"/>
</dbReference>
<feature type="chain" id="PRO_5045950880" evidence="3">
    <location>
        <begin position="28"/>
        <end position="422"/>
    </location>
</feature>
<dbReference type="SUPFAM" id="SSF51905">
    <property type="entry name" value="FAD/NAD(P)-binding domain"/>
    <property type="match status" value="2"/>
</dbReference>
<dbReference type="Proteomes" id="UP000626210">
    <property type="component" value="Unassembled WGS sequence"/>
</dbReference>
<evidence type="ECO:0000256" key="1">
    <source>
        <dbReference type="ARBA" id="ARBA00022630"/>
    </source>
</evidence>
<evidence type="ECO:0000256" key="2">
    <source>
        <dbReference type="ARBA" id="ARBA00022827"/>
    </source>
</evidence>
<proteinExistence type="predicted"/>
<dbReference type="InterPro" id="IPR036188">
    <property type="entry name" value="FAD/NAD-bd_sf"/>
</dbReference>
<protein>
    <submittedName>
        <fullName evidence="7">Cytochrome c</fullName>
    </submittedName>
</protein>
<dbReference type="RefSeq" id="WP_189690316.1">
    <property type="nucleotide sequence ID" value="NZ_BMYK01000031.1"/>
</dbReference>
<comment type="caution">
    <text evidence="7">The sequence shown here is derived from an EMBL/GenBank/DDBJ whole genome shotgun (WGS) entry which is preliminary data.</text>
</comment>
<keyword evidence="1" id="KW-0285">Flavoprotein</keyword>
<sequence>MGMDLQRRRALLQAAALCSAAPVWSRAASPAARVVVVGGGFAGASCAAALKRLQPQLQVLLFEPRQRFIAGPMANAMLAGLRDPAAVCATPAGLAALGVDWRAEAVAEVDPVRLRVRDGTGRWHAADRLVLAPGIDLVWDGIAGLDAGNSAQMPHGWLGDASMQSLRRRFAALRDGATVLIGVPAHPYRCPPGPYERASLFAWALRGRRAKVLIADAKDDFSLRPLFQRAWEGLPGSVEWWPRSQGGEVVAVDTARGEVRLAGGERLRPDLACVIPDQQAAALCHAADLVDESGWCPVQADSFASLRHAGVHVLGDAAAAYPLPKSAMAARGAAQACAAAICAALGGRPAPAPPVLQSQCYSLLAPDAAIALHGDYAAVAGRMSALRQLRSPADADAAQRAREARAAEAWWGRLLRDSFALQ</sequence>
<dbReference type="InterPro" id="IPR016156">
    <property type="entry name" value="FAD/NAD-linked_Rdtase_dimer_sf"/>
</dbReference>
<evidence type="ECO:0000259" key="6">
    <source>
        <dbReference type="Pfam" id="PF21706"/>
    </source>
</evidence>
<feature type="signal peptide" evidence="3">
    <location>
        <begin position="1"/>
        <end position="27"/>
    </location>
</feature>
<evidence type="ECO:0000313" key="8">
    <source>
        <dbReference type="Proteomes" id="UP000626210"/>
    </source>
</evidence>
<dbReference type="InterPro" id="IPR037092">
    <property type="entry name" value="FlavoCytC_S_DH_flav-bd_sf"/>
</dbReference>
<dbReference type="Pfam" id="PF21706">
    <property type="entry name" value="FCSD_central"/>
    <property type="match status" value="1"/>
</dbReference>
<dbReference type="Pfam" id="PF09242">
    <property type="entry name" value="FCSD-flav_bind"/>
    <property type="match status" value="1"/>
</dbReference>
<feature type="domain" description="FAD/NAD(P)-binding" evidence="4">
    <location>
        <begin position="33"/>
        <end position="135"/>
    </location>
</feature>
<evidence type="ECO:0000256" key="3">
    <source>
        <dbReference type="SAM" id="SignalP"/>
    </source>
</evidence>
<dbReference type="Gene3D" id="3.90.760.10">
    <property type="entry name" value="Flavocytochrome c sulphide dehydrogenase, flavin-binding domain"/>
    <property type="match status" value="1"/>
</dbReference>
<evidence type="ECO:0000259" key="4">
    <source>
        <dbReference type="Pfam" id="PF07992"/>
    </source>
</evidence>
<evidence type="ECO:0000313" key="7">
    <source>
        <dbReference type="EMBL" id="GHD00225.1"/>
    </source>
</evidence>
<name>A0ABQ3GCC3_9BURK</name>
<keyword evidence="3" id="KW-0732">Signal</keyword>
<dbReference type="Gene3D" id="3.50.50.60">
    <property type="entry name" value="FAD/NAD(P)-binding domain"/>
    <property type="match status" value="2"/>
</dbReference>
<keyword evidence="8" id="KW-1185">Reference proteome</keyword>
<feature type="domain" description="Sulfide dehydrogenase [flavocytochrome c] flavoprotein chain central" evidence="6">
    <location>
        <begin position="165"/>
        <end position="276"/>
    </location>
</feature>
<dbReference type="PANTHER" id="PTHR43755:SF1">
    <property type="entry name" value="FAD-DEPENDENT PYRIDINE NUCLEOTIDE-DISULPHIDE OXIDOREDUCTASE"/>
    <property type="match status" value="1"/>
</dbReference>